<name>A0A392UH54_9FABA</name>
<comment type="caution">
    <text evidence="1">The sequence shown here is derived from an EMBL/GenBank/DDBJ whole genome shotgun (WGS) entry which is preliminary data.</text>
</comment>
<dbReference type="AlphaFoldDB" id="A0A392UH54"/>
<evidence type="ECO:0000313" key="1">
    <source>
        <dbReference type="EMBL" id="MCI72891.1"/>
    </source>
</evidence>
<evidence type="ECO:0000313" key="2">
    <source>
        <dbReference type="Proteomes" id="UP000265520"/>
    </source>
</evidence>
<dbReference type="Proteomes" id="UP000265520">
    <property type="component" value="Unassembled WGS sequence"/>
</dbReference>
<sequence>SGGPDLIWEGKSISRLMEISGCDEKAYGVLR</sequence>
<feature type="non-terminal residue" evidence="1">
    <location>
        <position position="1"/>
    </location>
</feature>
<organism evidence="1 2">
    <name type="scientific">Trifolium medium</name>
    <dbReference type="NCBI Taxonomy" id="97028"/>
    <lineage>
        <taxon>Eukaryota</taxon>
        <taxon>Viridiplantae</taxon>
        <taxon>Streptophyta</taxon>
        <taxon>Embryophyta</taxon>
        <taxon>Tracheophyta</taxon>
        <taxon>Spermatophyta</taxon>
        <taxon>Magnoliopsida</taxon>
        <taxon>eudicotyledons</taxon>
        <taxon>Gunneridae</taxon>
        <taxon>Pentapetalae</taxon>
        <taxon>rosids</taxon>
        <taxon>fabids</taxon>
        <taxon>Fabales</taxon>
        <taxon>Fabaceae</taxon>
        <taxon>Papilionoideae</taxon>
        <taxon>50 kb inversion clade</taxon>
        <taxon>NPAAA clade</taxon>
        <taxon>Hologalegina</taxon>
        <taxon>IRL clade</taxon>
        <taxon>Trifolieae</taxon>
        <taxon>Trifolium</taxon>
    </lineage>
</organism>
<proteinExistence type="predicted"/>
<protein>
    <submittedName>
        <fullName evidence="1">Uncharacterized protein</fullName>
    </submittedName>
</protein>
<reference evidence="1 2" key="1">
    <citation type="journal article" date="2018" name="Front. Plant Sci.">
        <title>Red Clover (Trifolium pratense) and Zigzag Clover (T. medium) - A Picture of Genomic Similarities and Differences.</title>
        <authorList>
            <person name="Dluhosova J."/>
            <person name="Istvanek J."/>
            <person name="Nedelnik J."/>
            <person name="Repkova J."/>
        </authorList>
    </citation>
    <scope>NUCLEOTIDE SEQUENCE [LARGE SCALE GENOMIC DNA]</scope>
    <source>
        <strain evidence="2">cv. 10/8</strain>
        <tissue evidence="1">Leaf</tissue>
    </source>
</reference>
<accession>A0A392UH54</accession>
<dbReference type="EMBL" id="LXQA010827450">
    <property type="protein sequence ID" value="MCI72891.1"/>
    <property type="molecule type" value="Genomic_DNA"/>
</dbReference>
<keyword evidence="2" id="KW-1185">Reference proteome</keyword>